<sequence length="106" mass="13230">MTWQKELKMKIFKLKTMENIINTYDDLCLMYGENTIKHLDNYIYWQIQYKNRVNVNNQLVSVEDYFKYHHRKPKLFAGYDYEDDAFTFGQWMQHQSELEEFKQFNY</sequence>
<gene>
    <name evidence="1" type="ORF">UFOVP19_26</name>
</gene>
<evidence type="ECO:0000313" key="1">
    <source>
        <dbReference type="EMBL" id="CAB4121929.1"/>
    </source>
</evidence>
<protein>
    <submittedName>
        <fullName evidence="1">Uncharacterized protein</fullName>
    </submittedName>
</protein>
<proteinExistence type="predicted"/>
<dbReference type="EMBL" id="LR796158">
    <property type="protein sequence ID" value="CAB4121929.1"/>
    <property type="molecule type" value="Genomic_DNA"/>
</dbReference>
<accession>A0A6J5KP22</accession>
<reference evidence="1" key="1">
    <citation type="submission" date="2020-04" db="EMBL/GenBank/DDBJ databases">
        <authorList>
            <person name="Chiriac C."/>
            <person name="Salcher M."/>
            <person name="Ghai R."/>
            <person name="Kavagutti S V."/>
        </authorList>
    </citation>
    <scope>NUCLEOTIDE SEQUENCE</scope>
</reference>
<name>A0A6J5KP22_9CAUD</name>
<organism evidence="1">
    <name type="scientific">uncultured Caudovirales phage</name>
    <dbReference type="NCBI Taxonomy" id="2100421"/>
    <lineage>
        <taxon>Viruses</taxon>
        <taxon>Duplodnaviria</taxon>
        <taxon>Heunggongvirae</taxon>
        <taxon>Uroviricota</taxon>
        <taxon>Caudoviricetes</taxon>
        <taxon>Peduoviridae</taxon>
        <taxon>Maltschvirus</taxon>
        <taxon>Maltschvirus maltsch</taxon>
    </lineage>
</organism>